<keyword evidence="1" id="KW-1133">Transmembrane helix</keyword>
<keyword evidence="1" id="KW-0472">Membrane</keyword>
<proteinExistence type="predicted"/>
<dbReference type="Proteomes" id="UP000826722">
    <property type="component" value="Chromosome"/>
</dbReference>
<feature type="transmembrane region" description="Helical" evidence="1">
    <location>
        <begin position="174"/>
        <end position="191"/>
    </location>
</feature>
<evidence type="ECO:0000256" key="2">
    <source>
        <dbReference type="SAM" id="SignalP"/>
    </source>
</evidence>
<organism evidence="3 4">
    <name type="scientific">Methyloradius palustris</name>
    <dbReference type="NCBI Taxonomy" id="2778876"/>
    <lineage>
        <taxon>Bacteria</taxon>
        <taxon>Pseudomonadati</taxon>
        <taxon>Pseudomonadota</taxon>
        <taxon>Betaproteobacteria</taxon>
        <taxon>Nitrosomonadales</taxon>
        <taxon>Methylophilaceae</taxon>
        <taxon>Methyloradius</taxon>
    </lineage>
</organism>
<evidence type="ECO:0000313" key="3">
    <source>
        <dbReference type="EMBL" id="BCM24427.1"/>
    </source>
</evidence>
<keyword evidence="1" id="KW-0812">Transmembrane</keyword>
<sequence length="303" mass="33660">MKNLMIKLFILTGLSLLNTSLQAQEESPISTLKISNPSHSIGIHIGDILHRQIELVASQPYQLSPNSLPTKGSNNNGIELAEIKVSNSKSGDKTLYKIDLTYQVFAHSTAPTAMQLPIESFAFSGGSAALSINLPVWRFWFAPLVAGTIDIAKQNLQPQQKPTLVDANQHQTRFALFVACLLIAAVGLVYINADKRWLPYMGGAFAQAYRQLKRATKTKANSKNALLHLHEAFNKVYGASLFSTDIDRFIAKHPQYASLKKDIEAFFDSSNKSLFTEQKNDQASYLQQLLTFSKQLRDCERGV</sequence>
<name>A0A8D5G778_9PROT</name>
<accession>A0A8D5G778</accession>
<keyword evidence="4" id="KW-1185">Reference proteome</keyword>
<feature type="signal peptide" evidence="2">
    <location>
        <begin position="1"/>
        <end position="23"/>
    </location>
</feature>
<evidence type="ECO:0000256" key="1">
    <source>
        <dbReference type="SAM" id="Phobius"/>
    </source>
</evidence>
<keyword evidence="2" id="KW-0732">Signal</keyword>
<feature type="chain" id="PRO_5034929551" description="MxaA protein" evidence="2">
    <location>
        <begin position="24"/>
        <end position="303"/>
    </location>
</feature>
<evidence type="ECO:0008006" key="5">
    <source>
        <dbReference type="Google" id="ProtNLM"/>
    </source>
</evidence>
<gene>
    <name evidence="3" type="ORF">ZMTM_06860</name>
</gene>
<dbReference type="KEGG" id="mpau:ZMTM_06860"/>
<dbReference type="EMBL" id="AP024110">
    <property type="protein sequence ID" value="BCM24427.1"/>
    <property type="molecule type" value="Genomic_DNA"/>
</dbReference>
<protein>
    <recommendedName>
        <fullName evidence="5">MxaA protein</fullName>
    </recommendedName>
</protein>
<reference evidence="3" key="1">
    <citation type="journal article" date="2021" name="Arch. Microbiol.">
        <title>Methyloradius palustris gen. nov., sp. nov., a methanol-oxidizing bacterium isolated from snow.</title>
        <authorList>
            <person name="Miyadera T."/>
            <person name="Kojima H."/>
            <person name="Fukui M."/>
        </authorList>
    </citation>
    <scope>NUCLEOTIDE SEQUENCE</scope>
    <source>
        <strain evidence="3">Zm11</strain>
    </source>
</reference>
<dbReference type="AlphaFoldDB" id="A0A8D5G778"/>
<evidence type="ECO:0000313" key="4">
    <source>
        <dbReference type="Proteomes" id="UP000826722"/>
    </source>
</evidence>